<dbReference type="GO" id="GO:0009279">
    <property type="term" value="C:cell outer membrane"/>
    <property type="evidence" value="ECO:0007669"/>
    <property type="project" value="UniProtKB-SubCell"/>
</dbReference>
<accession>A0A1G8CTT5</accession>
<keyword evidence="4" id="KW-0472">Membrane</keyword>
<dbReference type="PROSITE" id="PS51257">
    <property type="entry name" value="PROKAR_LIPOPROTEIN"/>
    <property type="match status" value="1"/>
</dbReference>
<evidence type="ECO:0000313" key="9">
    <source>
        <dbReference type="EMBL" id="SDH48895.1"/>
    </source>
</evidence>
<dbReference type="Proteomes" id="UP000198748">
    <property type="component" value="Unassembled WGS sequence"/>
</dbReference>
<reference evidence="10" key="1">
    <citation type="submission" date="2016-10" db="EMBL/GenBank/DDBJ databases">
        <authorList>
            <person name="Varghese N."/>
            <person name="Submissions S."/>
        </authorList>
    </citation>
    <scope>NUCLEOTIDE SEQUENCE [LARGE SCALE GENOMIC DNA]</scope>
    <source>
        <strain evidence="10">DSM 25329</strain>
    </source>
</reference>
<evidence type="ECO:0000256" key="1">
    <source>
        <dbReference type="ARBA" id="ARBA00004442"/>
    </source>
</evidence>
<evidence type="ECO:0000256" key="5">
    <source>
        <dbReference type="ARBA" id="ARBA00023237"/>
    </source>
</evidence>
<dbReference type="Pfam" id="PF14322">
    <property type="entry name" value="SusD-like_3"/>
    <property type="match status" value="1"/>
</dbReference>
<dbReference type="InterPro" id="IPR012944">
    <property type="entry name" value="SusD_RagB_dom"/>
</dbReference>
<comment type="subcellular location">
    <subcellularLocation>
        <location evidence="1">Cell outer membrane</location>
    </subcellularLocation>
</comment>
<dbReference type="SUPFAM" id="SSF48452">
    <property type="entry name" value="TPR-like"/>
    <property type="match status" value="1"/>
</dbReference>
<dbReference type="OrthoDB" id="636214at2"/>
<feature type="domain" description="SusD-like N-terminal" evidence="8">
    <location>
        <begin position="26"/>
        <end position="222"/>
    </location>
</feature>
<keyword evidence="10" id="KW-1185">Reference proteome</keyword>
<dbReference type="STRING" id="659014.SAMN04487996_1406"/>
<dbReference type="Pfam" id="PF07980">
    <property type="entry name" value="SusD_RagB"/>
    <property type="match status" value="1"/>
</dbReference>
<feature type="domain" description="RagB/SusD" evidence="7">
    <location>
        <begin position="351"/>
        <end position="488"/>
    </location>
</feature>
<evidence type="ECO:0000259" key="8">
    <source>
        <dbReference type="Pfam" id="PF14322"/>
    </source>
</evidence>
<evidence type="ECO:0000256" key="6">
    <source>
        <dbReference type="SAM" id="SignalP"/>
    </source>
</evidence>
<sequence>MKFKHMIAGLILAVSLPTLYSCENHFLDEDPQDFLSPVNFYQSEADANAAVIATYANLRGTYNQNMYFLADLPSDQTNPGTGSNIDRTNIDNFQFEPTNTITTAVWNESYSTINRANAVIERVPGIAMDAGRKNAIIGEARFLRALSYFHLVRLFGGVPLRLQETTSLTGLDIARSPVEEVYALIIADLKEAETSLPDQQMGANLGRASKGAASTLLSYVYLTQKDWTNAAAKSQEVIDKAATYGYSLFENAADIWKIQNENKQEHIFMCQYQSGPEGLGSQYNHFFTSRQANAILVGGSGYAIHLVEDAFWKSFTPGDTRRDASILSSFTDPKTQKVITYPSTLLSELSIFKYYDPASFARNNNNNNYPILRFADVLLINAEALNEAGGPSEKAYESINKIRLRAKLTELKTGLTQQQFRDAVLQERSWEFCFESKRFFDLIRTETLIPVMKAAGKNPLPRNLLYPIPQREIDVNNEIEQADQNPGY</sequence>
<proteinExistence type="inferred from homology"/>
<keyword evidence="5" id="KW-0998">Cell outer membrane</keyword>
<gene>
    <name evidence="9" type="ORF">SAMN04487996_1406</name>
</gene>
<protein>
    <submittedName>
        <fullName evidence="9">Starch-binding associating with outer membrane</fullName>
    </submittedName>
</protein>
<evidence type="ECO:0000256" key="3">
    <source>
        <dbReference type="ARBA" id="ARBA00022729"/>
    </source>
</evidence>
<evidence type="ECO:0000313" key="10">
    <source>
        <dbReference type="Proteomes" id="UP000198748"/>
    </source>
</evidence>
<evidence type="ECO:0000256" key="4">
    <source>
        <dbReference type="ARBA" id="ARBA00023136"/>
    </source>
</evidence>
<organism evidence="9 10">
    <name type="scientific">Dyadobacter soli</name>
    <dbReference type="NCBI Taxonomy" id="659014"/>
    <lineage>
        <taxon>Bacteria</taxon>
        <taxon>Pseudomonadati</taxon>
        <taxon>Bacteroidota</taxon>
        <taxon>Cytophagia</taxon>
        <taxon>Cytophagales</taxon>
        <taxon>Spirosomataceae</taxon>
        <taxon>Dyadobacter</taxon>
    </lineage>
</organism>
<dbReference type="RefSeq" id="WP_090157860.1">
    <property type="nucleotide sequence ID" value="NZ_FNAN01000040.1"/>
</dbReference>
<dbReference type="InterPro" id="IPR011990">
    <property type="entry name" value="TPR-like_helical_dom_sf"/>
</dbReference>
<dbReference type="InterPro" id="IPR033985">
    <property type="entry name" value="SusD-like_N"/>
</dbReference>
<dbReference type="EMBL" id="FNAN01000040">
    <property type="protein sequence ID" value="SDH48895.1"/>
    <property type="molecule type" value="Genomic_DNA"/>
</dbReference>
<comment type="similarity">
    <text evidence="2">Belongs to the SusD family.</text>
</comment>
<dbReference type="AlphaFoldDB" id="A0A1G8CTT5"/>
<name>A0A1G8CTT5_9BACT</name>
<dbReference type="CDD" id="cd08977">
    <property type="entry name" value="SusD"/>
    <property type="match status" value="1"/>
</dbReference>
<dbReference type="Gene3D" id="1.25.40.390">
    <property type="match status" value="1"/>
</dbReference>
<keyword evidence="3 6" id="KW-0732">Signal</keyword>
<evidence type="ECO:0000256" key="2">
    <source>
        <dbReference type="ARBA" id="ARBA00006275"/>
    </source>
</evidence>
<feature type="chain" id="PRO_5011478194" evidence="6">
    <location>
        <begin position="21"/>
        <end position="488"/>
    </location>
</feature>
<feature type="signal peptide" evidence="6">
    <location>
        <begin position="1"/>
        <end position="20"/>
    </location>
</feature>
<evidence type="ECO:0000259" key="7">
    <source>
        <dbReference type="Pfam" id="PF07980"/>
    </source>
</evidence>